<dbReference type="Proteomes" id="UP001345963">
    <property type="component" value="Unassembled WGS sequence"/>
</dbReference>
<feature type="non-terminal residue" evidence="2">
    <location>
        <position position="1"/>
    </location>
</feature>
<protein>
    <submittedName>
        <fullName evidence="2">Uncharacterized protein</fullName>
    </submittedName>
</protein>
<keyword evidence="3" id="KW-1185">Reference proteome</keyword>
<gene>
    <name evidence="2" type="ORF">ATANTOWER_007874</name>
</gene>
<accession>A0ABU7BXX8</accession>
<proteinExistence type="predicted"/>
<comment type="caution">
    <text evidence="2">The sequence shown here is derived from an EMBL/GenBank/DDBJ whole genome shotgun (WGS) entry which is preliminary data.</text>
</comment>
<feature type="transmembrane region" description="Helical" evidence="1">
    <location>
        <begin position="73"/>
        <end position="89"/>
    </location>
</feature>
<sequence length="91" mass="10261">VLNTDRNQAILNLRLAVWNCFPDFGLNLAGNPLTLWSFCLQLEPCPPPGVCFSLDQSLWLQWCRRQSYHSSQTLTLSLAVSLALLYVAFCS</sequence>
<reference evidence="2 3" key="1">
    <citation type="submission" date="2021-07" db="EMBL/GenBank/DDBJ databases">
        <authorList>
            <person name="Palmer J.M."/>
        </authorList>
    </citation>
    <scope>NUCLEOTIDE SEQUENCE [LARGE SCALE GENOMIC DNA]</scope>
    <source>
        <strain evidence="2 3">AT_MEX2019</strain>
        <tissue evidence="2">Muscle</tissue>
    </source>
</reference>
<dbReference type="EMBL" id="JAHUTI010070766">
    <property type="protein sequence ID" value="MED6255326.1"/>
    <property type="molecule type" value="Genomic_DNA"/>
</dbReference>
<organism evidence="2 3">
    <name type="scientific">Ataeniobius toweri</name>
    <dbReference type="NCBI Taxonomy" id="208326"/>
    <lineage>
        <taxon>Eukaryota</taxon>
        <taxon>Metazoa</taxon>
        <taxon>Chordata</taxon>
        <taxon>Craniata</taxon>
        <taxon>Vertebrata</taxon>
        <taxon>Euteleostomi</taxon>
        <taxon>Actinopterygii</taxon>
        <taxon>Neopterygii</taxon>
        <taxon>Teleostei</taxon>
        <taxon>Neoteleostei</taxon>
        <taxon>Acanthomorphata</taxon>
        <taxon>Ovalentaria</taxon>
        <taxon>Atherinomorphae</taxon>
        <taxon>Cyprinodontiformes</taxon>
        <taxon>Goodeidae</taxon>
        <taxon>Ataeniobius</taxon>
    </lineage>
</organism>
<evidence type="ECO:0000313" key="3">
    <source>
        <dbReference type="Proteomes" id="UP001345963"/>
    </source>
</evidence>
<keyword evidence="1" id="KW-0472">Membrane</keyword>
<keyword evidence="1" id="KW-0812">Transmembrane</keyword>
<name>A0ABU7BXX8_9TELE</name>
<keyword evidence="1" id="KW-1133">Transmembrane helix</keyword>
<evidence type="ECO:0000256" key="1">
    <source>
        <dbReference type="SAM" id="Phobius"/>
    </source>
</evidence>
<evidence type="ECO:0000313" key="2">
    <source>
        <dbReference type="EMBL" id="MED6255326.1"/>
    </source>
</evidence>